<feature type="region of interest" description="Disordered" evidence="1">
    <location>
        <begin position="148"/>
        <end position="172"/>
    </location>
</feature>
<name>A0AAX6RD91_HETGA</name>
<evidence type="ECO:0000313" key="4">
    <source>
        <dbReference type="RefSeq" id="XP_021094299.1"/>
    </source>
</evidence>
<dbReference type="AlphaFoldDB" id="A0AAX6RD91"/>
<feature type="region of interest" description="Disordered" evidence="1">
    <location>
        <begin position="1"/>
        <end position="35"/>
    </location>
</feature>
<accession>A0AAX6RD91</accession>
<dbReference type="GeneID" id="110344473"/>
<evidence type="ECO:0000313" key="3">
    <source>
        <dbReference type="RefSeq" id="XP_021094298.1"/>
    </source>
</evidence>
<feature type="region of interest" description="Disordered" evidence="1">
    <location>
        <begin position="48"/>
        <end position="127"/>
    </location>
</feature>
<keyword evidence="2" id="KW-1185">Reference proteome</keyword>
<dbReference type="RefSeq" id="XP_021094298.1">
    <property type="nucleotide sequence ID" value="XM_021238639.1"/>
</dbReference>
<evidence type="ECO:0000256" key="1">
    <source>
        <dbReference type="SAM" id="MobiDB-lite"/>
    </source>
</evidence>
<dbReference type="RefSeq" id="XP_021094299.1">
    <property type="nucleotide sequence ID" value="XM_021238640.1"/>
</dbReference>
<sequence>MPSSVSPWAATGEERTLGTAEKQSPGDPSPRPGRAVFLAGFRGVLSQVRKGEGCQRPCPPEGPAGCVRGERRQPVRRKGTPNRPVPPKAGQSSSSADPAGSFLYNRGPRRQAAARTGPRPAVDRRPEARCRLGAWSSELGAPRKCTSDLQYGTRGGPLAGMRVTMEGGKSLL</sequence>
<protein>
    <submittedName>
        <fullName evidence="3 4">Uncharacterized protein LOC110344473 isoform X3</fullName>
    </submittedName>
</protein>
<dbReference type="Proteomes" id="UP000694906">
    <property type="component" value="Unplaced"/>
</dbReference>
<organism evidence="2 3">
    <name type="scientific">Heterocephalus glaber</name>
    <name type="common">Naked mole rat</name>
    <dbReference type="NCBI Taxonomy" id="10181"/>
    <lineage>
        <taxon>Eukaryota</taxon>
        <taxon>Metazoa</taxon>
        <taxon>Chordata</taxon>
        <taxon>Craniata</taxon>
        <taxon>Vertebrata</taxon>
        <taxon>Euteleostomi</taxon>
        <taxon>Mammalia</taxon>
        <taxon>Eutheria</taxon>
        <taxon>Euarchontoglires</taxon>
        <taxon>Glires</taxon>
        <taxon>Rodentia</taxon>
        <taxon>Hystricomorpha</taxon>
        <taxon>Bathyergidae</taxon>
        <taxon>Heterocephalus</taxon>
    </lineage>
</organism>
<evidence type="ECO:0000313" key="2">
    <source>
        <dbReference type="Proteomes" id="UP000694906"/>
    </source>
</evidence>
<proteinExistence type="predicted"/>
<reference evidence="3 4" key="1">
    <citation type="submission" date="2025-04" db="UniProtKB">
        <authorList>
            <consortium name="RefSeq"/>
        </authorList>
    </citation>
    <scope>IDENTIFICATION</scope>
</reference>
<gene>
    <name evidence="3 4" type="primary">LOC110344473</name>
</gene>